<keyword evidence="1" id="KW-1133">Transmembrane helix</keyword>
<protein>
    <recommendedName>
        <fullName evidence="4">Sugar specific permease</fullName>
    </recommendedName>
</protein>
<accession>A0A6N3ZZY6</accession>
<evidence type="ECO:0000313" key="2">
    <source>
        <dbReference type="EMBL" id="OIM20709.1"/>
    </source>
</evidence>
<keyword evidence="1" id="KW-0472">Membrane</keyword>
<reference evidence="2 3" key="1">
    <citation type="journal article" date="2016" name="BMC Genomics">
        <title>Consensus pan-genome assembly of the specialised wine bacterium Oenococcus oeni.</title>
        <authorList>
            <person name="Sternes P.R."/>
            <person name="Borneman A.R."/>
        </authorList>
    </citation>
    <scope>NUCLEOTIDE SEQUENCE [LARGE SCALE GENOMIC DNA]</scope>
    <source>
        <strain evidence="2 3">AWRIB661</strain>
    </source>
</reference>
<evidence type="ECO:0000313" key="3">
    <source>
        <dbReference type="Proteomes" id="UP000181728"/>
    </source>
</evidence>
<sequence>MNALGNALSVSGNMGSGVWTASAVNLSKWTGLSIGIFLFINGFLNALTNQVLIRRFDWKRFLNEMIFICFFSYFIDFFVQIFDLLGIGRLPIILRSVISCLGITFFCMGISLYQRANIVMHPNDDTTNILRFLYLKGSATRSQLIDFVPPILVMIVSFIFTRHLYSVGIATLYSILFNGFIIRTADEFLWPHLEHNFRQKVGPQAINKFRT</sequence>
<name>A0A6N3ZZY6_OENOE</name>
<dbReference type="InterPro" id="IPR038750">
    <property type="entry name" value="YczE/YyaS-like"/>
</dbReference>
<proteinExistence type="predicted"/>
<feature type="transmembrane region" description="Helical" evidence="1">
    <location>
        <begin position="33"/>
        <end position="53"/>
    </location>
</feature>
<evidence type="ECO:0000256" key="1">
    <source>
        <dbReference type="SAM" id="Phobius"/>
    </source>
</evidence>
<dbReference type="AlphaFoldDB" id="A0A6N3ZZY6"/>
<gene>
    <name evidence="2" type="ORF">ATX59_07585</name>
</gene>
<dbReference type="EMBL" id="MLOK01000051">
    <property type="protein sequence ID" value="OIM20709.1"/>
    <property type="molecule type" value="Genomic_DNA"/>
</dbReference>
<comment type="caution">
    <text evidence="2">The sequence shown here is derived from an EMBL/GenBank/DDBJ whole genome shotgun (WGS) entry which is preliminary data.</text>
</comment>
<dbReference type="Proteomes" id="UP000181728">
    <property type="component" value="Unassembled WGS sequence"/>
</dbReference>
<feature type="transmembrane region" description="Helical" evidence="1">
    <location>
        <begin position="167"/>
        <end position="185"/>
    </location>
</feature>
<dbReference type="Pfam" id="PF19700">
    <property type="entry name" value="DUF6198"/>
    <property type="match status" value="1"/>
</dbReference>
<evidence type="ECO:0008006" key="4">
    <source>
        <dbReference type="Google" id="ProtNLM"/>
    </source>
</evidence>
<keyword evidence="1" id="KW-0812">Transmembrane</keyword>
<feature type="transmembrane region" description="Helical" evidence="1">
    <location>
        <begin position="65"/>
        <end position="86"/>
    </location>
</feature>
<organism evidence="2 3">
    <name type="scientific">Oenococcus oeni</name>
    <name type="common">Leuconostoc oenos</name>
    <dbReference type="NCBI Taxonomy" id="1247"/>
    <lineage>
        <taxon>Bacteria</taxon>
        <taxon>Bacillati</taxon>
        <taxon>Bacillota</taxon>
        <taxon>Bacilli</taxon>
        <taxon>Lactobacillales</taxon>
        <taxon>Lactobacillaceae</taxon>
        <taxon>Oenococcus</taxon>
    </lineage>
</organism>
<feature type="transmembrane region" description="Helical" evidence="1">
    <location>
        <begin position="92"/>
        <end position="113"/>
    </location>
</feature>